<dbReference type="Proteomes" id="UP000187338">
    <property type="component" value="Unassembled WGS sequence"/>
</dbReference>
<proteinExistence type="predicted"/>
<reference evidence="2" key="1">
    <citation type="submission" date="2016-12" db="EMBL/GenBank/DDBJ databases">
        <title>Draft Genome Sequences od Carboxydothermus pertinax and islandicus, Hydrogenogenic Carboxydotrophic Bacteria.</title>
        <authorList>
            <person name="Fukuyama Y."/>
            <person name="Ohmae K."/>
            <person name="Yoneda Y."/>
            <person name="Yoshida T."/>
            <person name="Sako Y."/>
        </authorList>
    </citation>
    <scope>NUCLEOTIDE SEQUENCE [LARGE SCALE GENOMIC DNA]</scope>
    <source>
        <strain evidence="2">SET</strain>
    </source>
</reference>
<gene>
    <name evidence="1" type="ORF">ciss_01420</name>
</gene>
<dbReference type="AlphaFoldDB" id="A0A1L8CZC1"/>
<dbReference type="EMBL" id="BDJL01000001">
    <property type="protein sequence ID" value="GAV24209.1"/>
    <property type="molecule type" value="Genomic_DNA"/>
</dbReference>
<protein>
    <submittedName>
        <fullName evidence="1">Uncharacterized protein</fullName>
    </submittedName>
</protein>
<name>A0A1L8CZC1_9THEO</name>
<organism evidence="1 2">
    <name type="scientific">Carboxydothermus islandicus</name>
    <dbReference type="NCBI Taxonomy" id="661089"/>
    <lineage>
        <taxon>Bacteria</taxon>
        <taxon>Bacillati</taxon>
        <taxon>Bacillota</taxon>
        <taxon>Clostridia</taxon>
        <taxon>Thermoanaerobacterales</taxon>
        <taxon>Thermoanaerobacteraceae</taxon>
        <taxon>Carboxydothermus</taxon>
    </lineage>
</organism>
<sequence length="69" mass="7181">MTTAGKVIAVGTKNAEVSIIVTLSEGSNPIKVQVKDNSGNITEKVMTITFKKYPPFPTTTPPATGTAST</sequence>
<dbReference type="InterPro" id="IPR013783">
    <property type="entry name" value="Ig-like_fold"/>
</dbReference>
<dbReference type="STRING" id="661089.ciss_01420"/>
<accession>A0A1L8CZC1</accession>
<evidence type="ECO:0000313" key="1">
    <source>
        <dbReference type="EMBL" id="GAV24209.1"/>
    </source>
</evidence>
<comment type="caution">
    <text evidence="1">The sequence shown here is derived from an EMBL/GenBank/DDBJ whole genome shotgun (WGS) entry which is preliminary data.</text>
</comment>
<dbReference type="Gene3D" id="2.60.40.10">
    <property type="entry name" value="Immunoglobulins"/>
    <property type="match status" value="1"/>
</dbReference>
<evidence type="ECO:0000313" key="2">
    <source>
        <dbReference type="Proteomes" id="UP000187338"/>
    </source>
</evidence>
<keyword evidence="2" id="KW-1185">Reference proteome</keyword>